<dbReference type="AlphaFoldDB" id="M5CAP5"/>
<name>M5CAP5_THACB</name>
<protein>
    <submittedName>
        <fullName evidence="1">Uncharacterized protein</fullName>
    </submittedName>
</protein>
<reference evidence="1 2" key="1">
    <citation type="journal article" date="2013" name="J. Biotechnol.">
        <title>Establishment and interpretation of the genome sequence of the phytopathogenic fungus Rhizoctonia solani AG1-IB isolate 7/3/14.</title>
        <authorList>
            <person name="Wibberg D.W."/>
            <person name="Jelonek L.J."/>
            <person name="Rupp O.R."/>
            <person name="Hennig M.H."/>
            <person name="Eikmeyer F.E."/>
            <person name="Goesmann A.G."/>
            <person name="Hartmann A.H."/>
            <person name="Borriss R.B."/>
            <person name="Grosch R.G."/>
            <person name="Puehler A.P."/>
            <person name="Schlueter A.S."/>
        </authorList>
    </citation>
    <scope>NUCLEOTIDE SEQUENCE [LARGE SCALE GENOMIC DNA]</scope>
    <source>
        <strain evidence="2">AG1-IB / isolate 7/3/14</strain>
    </source>
</reference>
<dbReference type="Gene3D" id="2.130.10.10">
    <property type="entry name" value="YVTN repeat-like/Quinoprotein amine dehydrogenase"/>
    <property type="match status" value="1"/>
</dbReference>
<evidence type="ECO:0000313" key="2">
    <source>
        <dbReference type="Proteomes" id="UP000012065"/>
    </source>
</evidence>
<dbReference type="EMBL" id="CAOJ01016714">
    <property type="protein sequence ID" value="CCO37063.1"/>
    <property type="molecule type" value="Genomic_DNA"/>
</dbReference>
<evidence type="ECO:0000313" key="1">
    <source>
        <dbReference type="EMBL" id="CCO37063.1"/>
    </source>
</evidence>
<comment type="caution">
    <text evidence="1">The sequence shown here is derived from an EMBL/GenBank/DDBJ whole genome shotgun (WGS) entry which is preliminary data.</text>
</comment>
<proteinExistence type="predicted"/>
<gene>
    <name evidence="1" type="ORF">BN14_11214</name>
</gene>
<dbReference type="InterPro" id="IPR015943">
    <property type="entry name" value="WD40/YVTN_repeat-like_dom_sf"/>
</dbReference>
<sequence length="272" mass="29587">MRAWNVREGLVPAASDCPPLSKLKRLCFSSDGAHVVTESDDNGIQMWSVADGTCQPASVDMRPLSPPSQNSLPDGLYTAETDEDGDLVQVIRAADGAVVAGPFDPTPRVWVFSDDSASVIMGFEDGKIEVVDLQSGRAGVHLRSADDDLVDMIAQSPDRSLLASVDHNGYSSQTLRIWNMSGPTLVLESAVDPLLTPAPVQISSRVHDNCHVNEDGWLVNSNDDMILWLPSEIAHVGLSPFVSLIITEKEVLQVPRQKLLVGSRWKECYVQE</sequence>
<dbReference type="HOGENOM" id="CLU_950548_0_0_1"/>
<dbReference type="SUPFAM" id="SSF50998">
    <property type="entry name" value="Quinoprotein alcohol dehydrogenase-like"/>
    <property type="match status" value="1"/>
</dbReference>
<dbReference type="Proteomes" id="UP000012065">
    <property type="component" value="Unassembled WGS sequence"/>
</dbReference>
<organism evidence="1 2">
    <name type="scientific">Thanatephorus cucumeris (strain AG1-IB / isolate 7/3/14)</name>
    <name type="common">Lettuce bottom rot fungus</name>
    <name type="synonym">Rhizoctonia solani</name>
    <dbReference type="NCBI Taxonomy" id="1108050"/>
    <lineage>
        <taxon>Eukaryota</taxon>
        <taxon>Fungi</taxon>
        <taxon>Dikarya</taxon>
        <taxon>Basidiomycota</taxon>
        <taxon>Agaricomycotina</taxon>
        <taxon>Agaricomycetes</taxon>
        <taxon>Cantharellales</taxon>
        <taxon>Ceratobasidiaceae</taxon>
        <taxon>Rhizoctonia</taxon>
        <taxon>Rhizoctonia solani AG-1</taxon>
    </lineage>
</organism>
<accession>M5CAP5</accession>
<dbReference type="InterPro" id="IPR011047">
    <property type="entry name" value="Quinoprotein_ADH-like_sf"/>
</dbReference>